<dbReference type="AlphaFoldDB" id="A0AAE2CLL5"/>
<proteinExistence type="predicted"/>
<reference evidence="2" key="1">
    <citation type="submission" date="2020-06" db="EMBL/GenBank/DDBJ databases">
        <authorList>
            <person name="Li T."/>
            <person name="Hu X."/>
            <person name="Zhang T."/>
            <person name="Song X."/>
            <person name="Zhang H."/>
            <person name="Dai N."/>
            <person name="Sheng W."/>
            <person name="Hou X."/>
            <person name="Wei L."/>
        </authorList>
    </citation>
    <scope>NUCLEOTIDE SEQUENCE</scope>
    <source>
        <strain evidence="2">3651</strain>
        <tissue evidence="2">Leaf</tissue>
    </source>
</reference>
<evidence type="ECO:0000313" key="3">
    <source>
        <dbReference type="Proteomes" id="UP001293254"/>
    </source>
</evidence>
<evidence type="ECO:0000256" key="1">
    <source>
        <dbReference type="SAM" id="MobiDB-lite"/>
    </source>
</evidence>
<comment type="caution">
    <text evidence="2">The sequence shown here is derived from an EMBL/GenBank/DDBJ whole genome shotgun (WGS) entry which is preliminary data.</text>
</comment>
<name>A0AAE2CLL5_9LAMI</name>
<accession>A0AAE2CLL5</accession>
<dbReference type="EMBL" id="JACGWO010000005">
    <property type="protein sequence ID" value="KAK4426677.1"/>
    <property type="molecule type" value="Genomic_DNA"/>
</dbReference>
<reference evidence="2" key="2">
    <citation type="journal article" date="2024" name="Plant">
        <title>Genomic evolution and insights into agronomic trait innovations of Sesamum species.</title>
        <authorList>
            <person name="Miao H."/>
            <person name="Wang L."/>
            <person name="Qu L."/>
            <person name="Liu H."/>
            <person name="Sun Y."/>
            <person name="Le M."/>
            <person name="Wang Q."/>
            <person name="Wei S."/>
            <person name="Zheng Y."/>
            <person name="Lin W."/>
            <person name="Duan Y."/>
            <person name="Cao H."/>
            <person name="Xiong S."/>
            <person name="Wang X."/>
            <person name="Wei L."/>
            <person name="Li C."/>
            <person name="Ma Q."/>
            <person name="Ju M."/>
            <person name="Zhao R."/>
            <person name="Li G."/>
            <person name="Mu C."/>
            <person name="Tian Q."/>
            <person name="Mei H."/>
            <person name="Zhang T."/>
            <person name="Gao T."/>
            <person name="Zhang H."/>
        </authorList>
    </citation>
    <scope>NUCLEOTIDE SEQUENCE</scope>
    <source>
        <strain evidence="2">3651</strain>
    </source>
</reference>
<feature type="compositionally biased region" description="Polar residues" evidence="1">
    <location>
        <begin position="120"/>
        <end position="134"/>
    </location>
</feature>
<dbReference type="Proteomes" id="UP001293254">
    <property type="component" value="Unassembled WGS sequence"/>
</dbReference>
<gene>
    <name evidence="2" type="ORF">Salat_1436400</name>
</gene>
<keyword evidence="3" id="KW-1185">Reference proteome</keyword>
<feature type="region of interest" description="Disordered" evidence="1">
    <location>
        <begin position="95"/>
        <end position="134"/>
    </location>
</feature>
<sequence length="134" mass="14316">MRKLQLAEPALYDIHTLADSSKPFLVISATIHCHGNDEPGVKRLFSMCAIRHAISFKVACFPGGSGLPSFLAESSSSSSSDVSAVVKCREEETFGGIEGPAGANSMESSRQRTRPMHTKQAMSNGSKTQAICKL</sequence>
<protein>
    <submittedName>
        <fullName evidence="2">Uncharacterized protein</fullName>
    </submittedName>
</protein>
<organism evidence="2 3">
    <name type="scientific">Sesamum alatum</name>
    <dbReference type="NCBI Taxonomy" id="300844"/>
    <lineage>
        <taxon>Eukaryota</taxon>
        <taxon>Viridiplantae</taxon>
        <taxon>Streptophyta</taxon>
        <taxon>Embryophyta</taxon>
        <taxon>Tracheophyta</taxon>
        <taxon>Spermatophyta</taxon>
        <taxon>Magnoliopsida</taxon>
        <taxon>eudicotyledons</taxon>
        <taxon>Gunneridae</taxon>
        <taxon>Pentapetalae</taxon>
        <taxon>asterids</taxon>
        <taxon>lamiids</taxon>
        <taxon>Lamiales</taxon>
        <taxon>Pedaliaceae</taxon>
        <taxon>Sesamum</taxon>
    </lineage>
</organism>
<evidence type="ECO:0000313" key="2">
    <source>
        <dbReference type="EMBL" id="KAK4426677.1"/>
    </source>
</evidence>